<feature type="domain" description="Peptidoglycan binding-like" evidence="2">
    <location>
        <begin position="133"/>
        <end position="185"/>
    </location>
</feature>
<organism evidence="3 4">
    <name type="scientific">Bauldia litoralis</name>
    <dbReference type="NCBI Taxonomy" id="665467"/>
    <lineage>
        <taxon>Bacteria</taxon>
        <taxon>Pseudomonadati</taxon>
        <taxon>Pseudomonadota</taxon>
        <taxon>Alphaproteobacteria</taxon>
        <taxon>Hyphomicrobiales</taxon>
        <taxon>Kaistiaceae</taxon>
        <taxon>Bauldia</taxon>
    </lineage>
</organism>
<dbReference type="InterPro" id="IPR002477">
    <property type="entry name" value="Peptidoglycan-bd-like"/>
</dbReference>
<evidence type="ECO:0000256" key="1">
    <source>
        <dbReference type="SAM" id="Phobius"/>
    </source>
</evidence>
<evidence type="ECO:0000313" key="4">
    <source>
        <dbReference type="Proteomes" id="UP000199071"/>
    </source>
</evidence>
<name>A0A1G6CEE8_9HYPH</name>
<accession>A0A1G6CEE8</accession>
<dbReference type="STRING" id="665467.SAMN02982931_02382"/>
<evidence type="ECO:0000259" key="2">
    <source>
        <dbReference type="Pfam" id="PF01471"/>
    </source>
</evidence>
<dbReference type="OrthoDB" id="9816507at2"/>
<keyword evidence="1" id="KW-0812">Transmembrane</keyword>
<dbReference type="SUPFAM" id="SSF47090">
    <property type="entry name" value="PGBD-like"/>
    <property type="match status" value="2"/>
</dbReference>
<protein>
    <submittedName>
        <fullName evidence="3">Putative peptidoglycan binding domain-containing protein</fullName>
    </submittedName>
</protein>
<dbReference type="Gene3D" id="1.10.101.10">
    <property type="entry name" value="PGBD-like superfamily/PGBD"/>
    <property type="match status" value="2"/>
</dbReference>
<proteinExistence type="predicted"/>
<dbReference type="InterPro" id="IPR036365">
    <property type="entry name" value="PGBD-like_sf"/>
</dbReference>
<keyword evidence="4" id="KW-1185">Reference proteome</keyword>
<evidence type="ECO:0000313" key="3">
    <source>
        <dbReference type="EMBL" id="SDB31247.1"/>
    </source>
</evidence>
<reference evidence="3 4" key="1">
    <citation type="submission" date="2016-10" db="EMBL/GenBank/DDBJ databases">
        <authorList>
            <person name="de Groot N.N."/>
        </authorList>
    </citation>
    <scope>NUCLEOTIDE SEQUENCE [LARGE SCALE GENOMIC DNA]</scope>
    <source>
        <strain evidence="3 4">ATCC 35022</strain>
    </source>
</reference>
<keyword evidence="1" id="KW-0472">Membrane</keyword>
<gene>
    <name evidence="3" type="ORF">SAMN02982931_02382</name>
</gene>
<dbReference type="InterPro" id="IPR036366">
    <property type="entry name" value="PGBDSf"/>
</dbReference>
<dbReference type="Proteomes" id="UP000199071">
    <property type="component" value="Unassembled WGS sequence"/>
</dbReference>
<dbReference type="EMBL" id="FMXQ01000004">
    <property type="protein sequence ID" value="SDB31247.1"/>
    <property type="molecule type" value="Genomic_DNA"/>
</dbReference>
<dbReference type="Pfam" id="PF01471">
    <property type="entry name" value="PG_binding_1"/>
    <property type="match status" value="2"/>
</dbReference>
<feature type="transmembrane region" description="Helical" evidence="1">
    <location>
        <begin position="40"/>
        <end position="62"/>
    </location>
</feature>
<feature type="domain" description="Peptidoglycan binding-like" evidence="2">
    <location>
        <begin position="257"/>
        <end position="310"/>
    </location>
</feature>
<dbReference type="RefSeq" id="WP_139167812.1">
    <property type="nucleotide sequence ID" value="NZ_FMXQ01000004.1"/>
</dbReference>
<dbReference type="AlphaFoldDB" id="A0A1G6CEE8"/>
<sequence length="319" mass="33220">MAARSTSRRQPAAEIDFEDEEVAGDGVMARVFDRAIANPAMSSGLVVMALTVAAVVSNAVFLQKARHPEPLFMTRPSPVAAAEPALEPVVPDPRPRAAAQMDEASLAAIADESVPVPTPAPPLPKAIPDQVIITELQQKLADKGLYDGKVDGISGSRTEAAIVAYQKSAGLAVTGKPTADILDHMNTASVAAVRPEPASAPEQTPIPVNPPIEGGESVEPLPVNAVPSEPVEAAPVDIAPVEGDAVASAIEIATRNRYVAVQRALNRIGYGPVAEDGLPSDEVANAVRRFELDNGLPITGEPDEQVVERLVSIGAMQSI</sequence>
<keyword evidence="1" id="KW-1133">Transmembrane helix</keyword>